<dbReference type="Pfam" id="PF01288">
    <property type="entry name" value="HPPK"/>
    <property type="match status" value="1"/>
</dbReference>
<dbReference type="NCBIfam" id="TIGR01498">
    <property type="entry name" value="folK"/>
    <property type="match status" value="1"/>
</dbReference>
<evidence type="ECO:0000256" key="6">
    <source>
        <dbReference type="ARBA" id="ARBA00022741"/>
    </source>
</evidence>
<sequence length="181" mass="19110">MQHSDAGPGRKRASNVLVAIGANLPGADGAAPLETCRRAAAALDGIEGLRLIALSRWYDTTPQPPQPGAPRFVNGVALLAGPVPDPARLLAALHALEDAAGRARPYPNAPRTLDLDLIAIDGLLRDAAAPILPHPRAHLRRFVLEPLRDVAPGWVHPRLGQDITALLAALPEEDRPVPIGE</sequence>
<evidence type="ECO:0000256" key="2">
    <source>
        <dbReference type="ARBA" id="ARBA00005810"/>
    </source>
</evidence>
<dbReference type="InterPro" id="IPR000550">
    <property type="entry name" value="Hppk"/>
</dbReference>
<evidence type="ECO:0000256" key="3">
    <source>
        <dbReference type="ARBA" id="ARBA00013253"/>
    </source>
</evidence>
<feature type="domain" description="7,8-dihydro-6-hydroxymethylpterin-pyrophosphokinase" evidence="13">
    <location>
        <begin position="18"/>
        <end position="152"/>
    </location>
</feature>
<keyword evidence="6" id="KW-0547">Nucleotide-binding</keyword>
<keyword evidence="9" id="KW-0289">Folate biosynthesis</keyword>
<dbReference type="SUPFAM" id="SSF55083">
    <property type="entry name" value="6-hydroxymethyl-7,8-dihydropterin pyrophosphokinase, HPPK"/>
    <property type="match status" value="1"/>
</dbReference>
<dbReference type="EC" id="2.7.6.3" evidence="3"/>
<proteinExistence type="inferred from homology"/>
<evidence type="ECO:0000256" key="8">
    <source>
        <dbReference type="ARBA" id="ARBA00022840"/>
    </source>
</evidence>
<accession>A0ABS1UYC3</accession>
<comment type="caution">
    <text evidence="14">The sequence shown here is derived from an EMBL/GenBank/DDBJ whole genome shotgun (WGS) entry which is preliminary data.</text>
</comment>
<evidence type="ECO:0000259" key="13">
    <source>
        <dbReference type="Pfam" id="PF01288"/>
    </source>
</evidence>
<comment type="pathway">
    <text evidence="1">Cofactor biosynthesis; tetrahydrofolate biosynthesis; 2-amino-4-hydroxy-6-hydroxymethyl-7,8-dihydropteridine diphosphate from 7,8-dihydroneopterin triphosphate: step 4/4.</text>
</comment>
<dbReference type="RefSeq" id="WP_202824172.1">
    <property type="nucleotide sequence ID" value="NZ_JAEUXJ010000001.1"/>
</dbReference>
<protein>
    <recommendedName>
        <fullName evidence="4">2-amino-4-hydroxy-6-hydroxymethyldihydropteridine pyrophosphokinase</fullName>
        <ecNumber evidence="3">2.7.6.3</ecNumber>
    </recommendedName>
    <alternativeName>
        <fullName evidence="11">6-hydroxymethyl-7,8-dihydropterin pyrophosphokinase</fullName>
    </alternativeName>
    <alternativeName>
        <fullName evidence="12">7,8-dihydro-6-hydroxymethylpterin-pyrophosphokinase</fullName>
    </alternativeName>
</protein>
<dbReference type="PANTHER" id="PTHR43071:SF1">
    <property type="entry name" value="2-AMINO-4-HYDROXY-6-HYDROXYMETHYLDIHYDROPTERIDINE PYROPHOSPHOKINASE"/>
    <property type="match status" value="1"/>
</dbReference>
<dbReference type="EMBL" id="JAEUXJ010000001">
    <property type="protein sequence ID" value="MBL6454473.1"/>
    <property type="molecule type" value="Genomic_DNA"/>
</dbReference>
<name>A0ABS1UYC3_9PROT</name>
<evidence type="ECO:0000256" key="1">
    <source>
        <dbReference type="ARBA" id="ARBA00005051"/>
    </source>
</evidence>
<evidence type="ECO:0000313" key="15">
    <source>
        <dbReference type="Proteomes" id="UP000606490"/>
    </source>
</evidence>
<evidence type="ECO:0000256" key="10">
    <source>
        <dbReference type="ARBA" id="ARBA00029409"/>
    </source>
</evidence>
<evidence type="ECO:0000256" key="11">
    <source>
        <dbReference type="ARBA" id="ARBA00029766"/>
    </source>
</evidence>
<dbReference type="Gene3D" id="3.30.70.560">
    <property type="entry name" value="7,8-Dihydro-6-hydroxymethylpterin-pyrophosphokinase HPPK"/>
    <property type="match status" value="1"/>
</dbReference>
<evidence type="ECO:0000256" key="4">
    <source>
        <dbReference type="ARBA" id="ARBA00016218"/>
    </source>
</evidence>
<comment type="function">
    <text evidence="10">Catalyzes the transfer of pyrophosphate from adenosine triphosphate (ATP) to 6-hydroxymethyl-7,8-dihydropterin, an enzymatic step in folate biosynthesis pathway.</text>
</comment>
<keyword evidence="15" id="KW-1185">Reference proteome</keyword>
<dbReference type="GO" id="GO:0003848">
    <property type="term" value="F:2-amino-4-hydroxy-6-hydroxymethyldihydropteridine diphosphokinase activity"/>
    <property type="evidence" value="ECO:0007669"/>
    <property type="project" value="UniProtKB-EC"/>
</dbReference>
<evidence type="ECO:0000313" key="14">
    <source>
        <dbReference type="EMBL" id="MBL6454473.1"/>
    </source>
</evidence>
<gene>
    <name evidence="14" type="primary">folK</name>
    <name evidence="14" type="ORF">JMJ55_03995</name>
</gene>
<keyword evidence="7" id="KW-0418">Kinase</keyword>
<keyword evidence="5 14" id="KW-0808">Transferase</keyword>
<evidence type="ECO:0000256" key="7">
    <source>
        <dbReference type="ARBA" id="ARBA00022777"/>
    </source>
</evidence>
<organism evidence="14 15">
    <name type="scientific">Belnapia mucosa</name>
    <dbReference type="NCBI Taxonomy" id="2804532"/>
    <lineage>
        <taxon>Bacteria</taxon>
        <taxon>Pseudomonadati</taxon>
        <taxon>Pseudomonadota</taxon>
        <taxon>Alphaproteobacteria</taxon>
        <taxon>Acetobacterales</taxon>
        <taxon>Roseomonadaceae</taxon>
        <taxon>Belnapia</taxon>
    </lineage>
</organism>
<dbReference type="InterPro" id="IPR035907">
    <property type="entry name" value="Hppk_sf"/>
</dbReference>
<evidence type="ECO:0000256" key="12">
    <source>
        <dbReference type="ARBA" id="ARBA00033413"/>
    </source>
</evidence>
<dbReference type="Proteomes" id="UP000606490">
    <property type="component" value="Unassembled WGS sequence"/>
</dbReference>
<evidence type="ECO:0000256" key="5">
    <source>
        <dbReference type="ARBA" id="ARBA00022679"/>
    </source>
</evidence>
<evidence type="ECO:0000256" key="9">
    <source>
        <dbReference type="ARBA" id="ARBA00022909"/>
    </source>
</evidence>
<comment type="similarity">
    <text evidence="2">Belongs to the HPPK family.</text>
</comment>
<reference evidence="14 15" key="1">
    <citation type="submission" date="2021-01" db="EMBL/GenBank/DDBJ databases">
        <title>Belnapia mucosa sp. nov. and Belnapia arida sp. nov., isolated from the Tabernas Desert (Almeria, Spain).</title>
        <authorList>
            <person name="Molina-Menor E."/>
            <person name="Vidal-Verdu A."/>
            <person name="Calonge A."/>
            <person name="Satari L."/>
            <person name="Pereto Magraner J."/>
            <person name="Porcar Miralles M."/>
        </authorList>
    </citation>
    <scope>NUCLEOTIDE SEQUENCE [LARGE SCALE GENOMIC DNA]</scope>
    <source>
        <strain evidence="14 15">T6</strain>
    </source>
</reference>
<dbReference type="PANTHER" id="PTHR43071">
    <property type="entry name" value="2-AMINO-4-HYDROXY-6-HYDROXYMETHYLDIHYDROPTERIDINE PYROPHOSPHOKINASE"/>
    <property type="match status" value="1"/>
</dbReference>
<keyword evidence="8" id="KW-0067">ATP-binding</keyword>